<evidence type="ECO:0000313" key="3">
    <source>
        <dbReference type="EMBL" id="KAJ3615591.1"/>
    </source>
</evidence>
<sequence length="172" mass="19799">MYTNNLKGFFGDNDLAIKENTKLKYCPTNEVMLEEIKKEFGDADIFIATAALTDFKVKNEVDNKISKRENPNPEFQLTPDIDVLFELGKIKTRQFLVGFCLLDNINLDIARQKLQEKNCDMMIVNESSTMGSTNMKAKIINNFNSDMIEIDMTSKIDFANQLFKIINDYLEK</sequence>
<dbReference type="InterPro" id="IPR007085">
    <property type="entry name" value="DNA/pantothenate-metab_flavo_C"/>
</dbReference>
<accession>A0AA38HIA3</accession>
<name>A0AA38HIA3_9CUCU</name>
<feature type="domain" description="DNA/pantothenate metabolism flavoprotein C-terminal" evidence="2">
    <location>
        <begin position="12"/>
        <end position="168"/>
    </location>
</feature>
<dbReference type="AlphaFoldDB" id="A0AA38HIA3"/>
<evidence type="ECO:0000256" key="1">
    <source>
        <dbReference type="ARBA" id="ARBA00005703"/>
    </source>
</evidence>
<organism evidence="3 4">
    <name type="scientific">Zophobas morio</name>
    <dbReference type="NCBI Taxonomy" id="2755281"/>
    <lineage>
        <taxon>Eukaryota</taxon>
        <taxon>Metazoa</taxon>
        <taxon>Ecdysozoa</taxon>
        <taxon>Arthropoda</taxon>
        <taxon>Hexapoda</taxon>
        <taxon>Insecta</taxon>
        <taxon>Pterygota</taxon>
        <taxon>Neoptera</taxon>
        <taxon>Endopterygota</taxon>
        <taxon>Coleoptera</taxon>
        <taxon>Polyphaga</taxon>
        <taxon>Cucujiformia</taxon>
        <taxon>Tenebrionidae</taxon>
        <taxon>Zophobas</taxon>
    </lineage>
</organism>
<protein>
    <recommendedName>
        <fullName evidence="2">DNA/pantothenate metabolism flavoprotein C-terminal domain-containing protein</fullName>
    </recommendedName>
</protein>
<comment type="similarity">
    <text evidence="1">Belongs to the PPC synthetase family.</text>
</comment>
<gene>
    <name evidence="3" type="ORF">Zmor_016302</name>
</gene>
<dbReference type="GO" id="GO:0003824">
    <property type="term" value="F:catalytic activity"/>
    <property type="evidence" value="ECO:0007669"/>
    <property type="project" value="UniProtKB-ARBA"/>
</dbReference>
<dbReference type="Proteomes" id="UP001168821">
    <property type="component" value="Unassembled WGS sequence"/>
</dbReference>
<evidence type="ECO:0000313" key="4">
    <source>
        <dbReference type="Proteomes" id="UP001168821"/>
    </source>
</evidence>
<dbReference type="SUPFAM" id="SSF102645">
    <property type="entry name" value="CoaB-like"/>
    <property type="match status" value="1"/>
</dbReference>
<proteinExistence type="inferred from homology"/>
<dbReference type="GO" id="GO:0015937">
    <property type="term" value="P:coenzyme A biosynthetic process"/>
    <property type="evidence" value="ECO:0007669"/>
    <property type="project" value="UniProtKB-ARBA"/>
</dbReference>
<evidence type="ECO:0000259" key="2">
    <source>
        <dbReference type="Pfam" id="PF04127"/>
    </source>
</evidence>
<keyword evidence="4" id="KW-1185">Reference proteome</keyword>
<comment type="caution">
    <text evidence="3">The sequence shown here is derived from an EMBL/GenBank/DDBJ whole genome shotgun (WGS) entry which is preliminary data.</text>
</comment>
<dbReference type="EMBL" id="JALNTZ010004032">
    <property type="protein sequence ID" value="KAJ3615591.1"/>
    <property type="molecule type" value="Genomic_DNA"/>
</dbReference>
<dbReference type="InterPro" id="IPR035929">
    <property type="entry name" value="CoaB-like_sf"/>
</dbReference>
<dbReference type="Pfam" id="PF04127">
    <property type="entry name" value="DFP"/>
    <property type="match status" value="1"/>
</dbReference>
<dbReference type="Gene3D" id="3.40.50.10300">
    <property type="entry name" value="CoaB-like"/>
    <property type="match status" value="1"/>
</dbReference>
<reference evidence="3" key="1">
    <citation type="journal article" date="2023" name="G3 (Bethesda)">
        <title>Whole genome assemblies of Zophobas morio and Tenebrio molitor.</title>
        <authorList>
            <person name="Kaur S."/>
            <person name="Stinson S.A."/>
            <person name="diCenzo G.C."/>
        </authorList>
    </citation>
    <scope>NUCLEOTIDE SEQUENCE</scope>
    <source>
        <strain evidence="3">QUZm001</strain>
    </source>
</reference>